<proteinExistence type="predicted"/>
<evidence type="ECO:0000313" key="2">
    <source>
        <dbReference type="EMBL" id="ASJ13217.1"/>
    </source>
</evidence>
<keyword evidence="7" id="KW-1185">Reference proteome</keyword>
<dbReference type="Gene3D" id="2.10.260.10">
    <property type="match status" value="1"/>
</dbReference>
<evidence type="ECO:0000313" key="6">
    <source>
        <dbReference type="Proteomes" id="UP000182125"/>
    </source>
</evidence>
<dbReference type="InterPro" id="IPR007159">
    <property type="entry name" value="SpoVT-AbrB_dom"/>
</dbReference>
<dbReference type="EMBL" id="CP015105">
    <property type="protein sequence ID" value="ASJ13217.1"/>
    <property type="molecule type" value="Genomic_DNA"/>
</dbReference>
<dbReference type="Pfam" id="PF04014">
    <property type="entry name" value="MazE_antitoxin"/>
    <property type="match status" value="1"/>
</dbReference>
<dbReference type="PANTHER" id="PTHR34860">
    <property type="entry name" value="REPRESSOR-LIKE PROTEIN SSO7C3"/>
    <property type="match status" value="1"/>
</dbReference>
<dbReference type="PATRIC" id="fig|277988.4.peg.315"/>
<dbReference type="KEGG" id="ttd:A3L14_10130"/>
<dbReference type="GeneID" id="33334786"/>
<dbReference type="EMBL" id="FOIW01000003">
    <property type="protein sequence ID" value="SEW21087.1"/>
    <property type="molecule type" value="Genomic_DNA"/>
</dbReference>
<dbReference type="SMART" id="SM00966">
    <property type="entry name" value="SpoVT_AbrB"/>
    <property type="match status" value="1"/>
</dbReference>
<organism evidence="3 5">
    <name type="scientific">Thermococcus thioreducens</name>
    <dbReference type="NCBI Taxonomy" id="277988"/>
    <lineage>
        <taxon>Archaea</taxon>
        <taxon>Methanobacteriati</taxon>
        <taxon>Methanobacteriota</taxon>
        <taxon>Thermococci</taxon>
        <taxon>Thermococcales</taxon>
        <taxon>Thermococcaceae</taxon>
        <taxon>Thermococcus</taxon>
    </lineage>
</organism>
<evidence type="ECO:0000313" key="7">
    <source>
        <dbReference type="Proteomes" id="UP000250136"/>
    </source>
</evidence>
<dbReference type="PANTHER" id="PTHR34860:SF6">
    <property type="entry name" value="REPRESSOR-LIKE PROTEIN SSO7C3"/>
    <property type="match status" value="1"/>
</dbReference>
<sequence>MGLTKVTRNYQITIPSDVRKKMGIRVGDVLVVDVEDGKVVLKKSELELPLLPGGKGLKVEDIEEATRRGQGEEE</sequence>
<reference evidence="4 6" key="3">
    <citation type="submission" date="2016-10" db="EMBL/GenBank/DDBJ databases">
        <authorList>
            <person name="de Groot N.N."/>
        </authorList>
    </citation>
    <scope>NUCLEOTIDE SEQUENCE [LARGE SCALE GENOMIC DNA]</scope>
    <source>
        <strain evidence="4 6">OGL-20</strain>
    </source>
</reference>
<dbReference type="InterPro" id="IPR037914">
    <property type="entry name" value="SpoVT-AbrB_sf"/>
</dbReference>
<reference evidence="2 7" key="2">
    <citation type="submission" date="2016-04" db="EMBL/GenBank/DDBJ databases">
        <title>Complete genome sequence of Thermococcus thioreducens type strain OGL-20P.</title>
        <authorList>
            <person name="Oger P.M."/>
        </authorList>
    </citation>
    <scope>NUCLEOTIDE SEQUENCE [LARGE SCALE GENOMIC DNA]</scope>
    <source>
        <strain evidence="2 7">OGL-20P</strain>
    </source>
</reference>
<evidence type="ECO:0000313" key="4">
    <source>
        <dbReference type="EMBL" id="SEW21087.1"/>
    </source>
</evidence>
<evidence type="ECO:0000313" key="3">
    <source>
        <dbReference type="EMBL" id="KQH83366.1"/>
    </source>
</evidence>
<dbReference type="Proteomes" id="UP000182125">
    <property type="component" value="Unassembled WGS sequence"/>
</dbReference>
<evidence type="ECO:0000313" key="5">
    <source>
        <dbReference type="Proteomes" id="UP000051862"/>
    </source>
</evidence>
<dbReference type="Proteomes" id="UP000250136">
    <property type="component" value="Chromosome"/>
</dbReference>
<protein>
    <submittedName>
        <fullName evidence="3">AbrB family transcriptional regulator</fullName>
    </submittedName>
    <submittedName>
        <fullName evidence="4">Transcriptional regulator, AbrB family</fullName>
    </submittedName>
</protein>
<accession>A0A0Q2RH41</accession>
<dbReference type="AlphaFoldDB" id="A0A0Q2RH41"/>
<dbReference type="InterPro" id="IPR052975">
    <property type="entry name" value="Repressor-like_regulatory"/>
</dbReference>
<dbReference type="Proteomes" id="UP000051862">
    <property type="component" value="Unassembled WGS sequence"/>
</dbReference>
<evidence type="ECO:0000259" key="1">
    <source>
        <dbReference type="SMART" id="SM00966"/>
    </source>
</evidence>
<feature type="domain" description="SpoVT-AbrB" evidence="1">
    <location>
        <begin position="4"/>
        <end position="47"/>
    </location>
</feature>
<dbReference type="EMBL" id="LIXN01000002">
    <property type="protein sequence ID" value="KQH83366.1"/>
    <property type="molecule type" value="Genomic_DNA"/>
</dbReference>
<gene>
    <name evidence="2" type="ORF">A3L14_10130</name>
    <name evidence="3" type="ORF">AMR53_01480</name>
    <name evidence="4" type="ORF">SAMN05216170_2127</name>
</gene>
<name>A0A0Q2RH41_9EURY</name>
<dbReference type="SUPFAM" id="SSF89447">
    <property type="entry name" value="AbrB/MazE/MraZ-like"/>
    <property type="match status" value="1"/>
</dbReference>
<dbReference type="GO" id="GO:0003677">
    <property type="term" value="F:DNA binding"/>
    <property type="evidence" value="ECO:0007669"/>
    <property type="project" value="InterPro"/>
</dbReference>
<reference evidence="3 5" key="1">
    <citation type="submission" date="2015-08" db="EMBL/GenBank/DDBJ databases">
        <title>Thermococcus thioreducens DSM 14981 genome sequencing.</title>
        <authorList>
            <person name="Hong S.-J."/>
            <person name="Kim M.-C."/>
            <person name="Shin J.-H."/>
        </authorList>
    </citation>
    <scope>NUCLEOTIDE SEQUENCE [LARGE SCALE GENOMIC DNA]</scope>
    <source>
        <strain evidence="3 5">DSM 14981</strain>
    </source>
</reference>
<dbReference type="NCBIfam" id="TIGR01439">
    <property type="entry name" value="lp_hng_hel_AbrB"/>
    <property type="match status" value="1"/>
</dbReference>
<dbReference type="RefSeq" id="WP_055428576.1">
    <property type="nucleotide sequence ID" value="NZ_CP015105.1"/>
</dbReference>